<sequence>MVYILQNLFPILAAAVAGLLLGLVWWKATDGSAASGRPSGRFLAVAFVAEFWLACILAGALILAPPEAGTWVMAIGTPIVIWVGFVLPALVVSFGRRAVPGRTIAAEGGHWLAVMVLQAVVLQAIGLTPPPT</sequence>
<evidence type="ECO:0000313" key="3">
    <source>
        <dbReference type="Proteomes" id="UP000531216"/>
    </source>
</evidence>
<accession>A0A7W6BZ19</accession>
<evidence type="ECO:0008006" key="4">
    <source>
        <dbReference type="Google" id="ProtNLM"/>
    </source>
</evidence>
<keyword evidence="1" id="KW-0472">Membrane</keyword>
<feature type="transmembrane region" description="Helical" evidence="1">
    <location>
        <begin position="104"/>
        <end position="125"/>
    </location>
</feature>
<comment type="caution">
    <text evidence="2">The sequence shown here is derived from an EMBL/GenBank/DDBJ whole genome shotgun (WGS) entry which is preliminary data.</text>
</comment>
<name>A0A7W6BZ19_9HYPH</name>
<evidence type="ECO:0000256" key="1">
    <source>
        <dbReference type="SAM" id="Phobius"/>
    </source>
</evidence>
<feature type="transmembrane region" description="Helical" evidence="1">
    <location>
        <begin position="70"/>
        <end position="92"/>
    </location>
</feature>
<dbReference type="OrthoDB" id="344736at2"/>
<dbReference type="Proteomes" id="UP000531216">
    <property type="component" value="Unassembled WGS sequence"/>
</dbReference>
<feature type="transmembrane region" description="Helical" evidence="1">
    <location>
        <begin position="42"/>
        <end position="64"/>
    </location>
</feature>
<evidence type="ECO:0000313" key="2">
    <source>
        <dbReference type="EMBL" id="MBB3937798.1"/>
    </source>
</evidence>
<reference evidence="2 3" key="1">
    <citation type="submission" date="2020-08" db="EMBL/GenBank/DDBJ databases">
        <title>Genomic Encyclopedia of Type Strains, Phase IV (KMG-IV): sequencing the most valuable type-strain genomes for metagenomic binning, comparative biology and taxonomic classification.</title>
        <authorList>
            <person name="Goeker M."/>
        </authorList>
    </citation>
    <scope>NUCLEOTIDE SEQUENCE [LARGE SCALE GENOMIC DNA]</scope>
    <source>
        <strain evidence="2 3">DSM 25024</strain>
    </source>
</reference>
<keyword evidence="1" id="KW-1133">Transmembrane helix</keyword>
<dbReference type="AlphaFoldDB" id="A0A7W6BZ19"/>
<proteinExistence type="predicted"/>
<feature type="transmembrane region" description="Helical" evidence="1">
    <location>
        <begin position="6"/>
        <end position="26"/>
    </location>
</feature>
<dbReference type="EMBL" id="JACIDO010000012">
    <property type="protein sequence ID" value="MBB3937798.1"/>
    <property type="molecule type" value="Genomic_DNA"/>
</dbReference>
<gene>
    <name evidence="2" type="ORF">GGR05_003967</name>
</gene>
<keyword evidence="1" id="KW-0812">Transmembrane</keyword>
<dbReference type="RefSeq" id="WP_090965602.1">
    <property type="nucleotide sequence ID" value="NZ_CP181348.1"/>
</dbReference>
<organism evidence="2 3">
    <name type="scientific">Aureimonas phyllosphaerae</name>
    <dbReference type="NCBI Taxonomy" id="1166078"/>
    <lineage>
        <taxon>Bacteria</taxon>
        <taxon>Pseudomonadati</taxon>
        <taxon>Pseudomonadota</taxon>
        <taxon>Alphaproteobacteria</taxon>
        <taxon>Hyphomicrobiales</taxon>
        <taxon>Aurantimonadaceae</taxon>
        <taxon>Aureimonas</taxon>
    </lineage>
</organism>
<keyword evidence="3" id="KW-1185">Reference proteome</keyword>
<protein>
    <recommendedName>
        <fullName evidence="4">DUF1761 domain-containing protein</fullName>
    </recommendedName>
</protein>